<evidence type="ECO:0000313" key="2">
    <source>
        <dbReference type="Proteomes" id="UP000017052"/>
    </source>
</evidence>
<accession>U2PKR3</accession>
<name>U2PKR3_9ACTN</name>
<sequence length="62" mass="6928">MRHSPANNQNTRSWLPPHIANLPRDAVTSFQLVIICPLHRSPVLISFVTAINKTPSRGCHCL</sequence>
<proteinExistence type="predicted"/>
<protein>
    <submittedName>
        <fullName evidence="1">Uncharacterized protein</fullName>
    </submittedName>
</protein>
<gene>
    <name evidence="1" type="ORF">HMPREF0682_0904</name>
</gene>
<organism evidence="1 2">
    <name type="scientific">Propionibacterium acidifaciens F0233</name>
    <dbReference type="NCBI Taxonomy" id="553198"/>
    <lineage>
        <taxon>Bacteria</taxon>
        <taxon>Bacillati</taxon>
        <taxon>Actinomycetota</taxon>
        <taxon>Actinomycetes</taxon>
        <taxon>Propionibacteriales</taxon>
        <taxon>Propionibacteriaceae</taxon>
        <taxon>Propionibacterium</taxon>
    </lineage>
</organism>
<comment type="caution">
    <text evidence="1">The sequence shown here is derived from an EMBL/GenBank/DDBJ whole genome shotgun (WGS) entry which is preliminary data.</text>
</comment>
<keyword evidence="2" id="KW-1185">Reference proteome</keyword>
<dbReference type="Proteomes" id="UP000017052">
    <property type="component" value="Unassembled WGS sequence"/>
</dbReference>
<dbReference type="AlphaFoldDB" id="U2PKR3"/>
<dbReference type="EMBL" id="ACVN02000287">
    <property type="protein sequence ID" value="ERK51120.1"/>
    <property type="molecule type" value="Genomic_DNA"/>
</dbReference>
<evidence type="ECO:0000313" key="1">
    <source>
        <dbReference type="EMBL" id="ERK51120.1"/>
    </source>
</evidence>
<reference evidence="1" key="1">
    <citation type="submission" date="2013-08" db="EMBL/GenBank/DDBJ databases">
        <authorList>
            <person name="Durkin A.S."/>
            <person name="Haft D.R."/>
            <person name="McCorrison J."/>
            <person name="Torralba M."/>
            <person name="Gillis M."/>
            <person name="Haft D.H."/>
            <person name="Methe B."/>
            <person name="Sutton G."/>
            <person name="Nelson K.E."/>
        </authorList>
    </citation>
    <scope>NUCLEOTIDE SEQUENCE [LARGE SCALE GENOMIC DNA]</scope>
    <source>
        <strain evidence="1">F0233</strain>
    </source>
</reference>